<feature type="domain" description="PAC" evidence="8">
    <location>
        <begin position="503"/>
        <end position="559"/>
    </location>
</feature>
<dbReference type="PROSITE" id="PS50109">
    <property type="entry name" value="HIS_KIN"/>
    <property type="match status" value="1"/>
</dbReference>
<dbReference type="SMART" id="SM00086">
    <property type="entry name" value="PAC"/>
    <property type="match status" value="6"/>
</dbReference>
<dbReference type="Pfam" id="PF08448">
    <property type="entry name" value="PAS_4"/>
    <property type="match status" value="3"/>
</dbReference>
<dbReference type="GO" id="GO:0000155">
    <property type="term" value="F:phosphorelay sensor kinase activity"/>
    <property type="evidence" value="ECO:0007669"/>
    <property type="project" value="InterPro"/>
</dbReference>
<evidence type="ECO:0000313" key="9">
    <source>
        <dbReference type="EMBL" id="RYU93440.1"/>
    </source>
</evidence>
<dbReference type="SMART" id="SM00387">
    <property type="entry name" value="HATPase_c"/>
    <property type="match status" value="1"/>
</dbReference>
<dbReference type="InterPro" id="IPR005467">
    <property type="entry name" value="His_kinase_dom"/>
</dbReference>
<dbReference type="AlphaFoldDB" id="A0A4V1ZCQ1"/>
<dbReference type="SUPFAM" id="SSF55874">
    <property type="entry name" value="ATPase domain of HSP90 chaperone/DNA topoisomerase II/histidine kinase"/>
    <property type="match status" value="1"/>
</dbReference>
<evidence type="ECO:0000256" key="1">
    <source>
        <dbReference type="ARBA" id="ARBA00000085"/>
    </source>
</evidence>
<comment type="catalytic activity">
    <reaction evidence="1">
        <text>ATP + protein L-histidine = ADP + protein N-phospho-L-histidine.</text>
        <dbReference type="EC" id="2.7.13.3"/>
    </reaction>
</comment>
<dbReference type="InterPro" id="IPR001610">
    <property type="entry name" value="PAC"/>
</dbReference>
<dbReference type="EMBL" id="SEWF01000045">
    <property type="protein sequence ID" value="RYU93440.1"/>
    <property type="molecule type" value="Genomic_DNA"/>
</dbReference>
<dbReference type="InterPro" id="IPR003661">
    <property type="entry name" value="HisK_dim/P_dom"/>
</dbReference>
<feature type="domain" description="PAC" evidence="8">
    <location>
        <begin position="637"/>
        <end position="690"/>
    </location>
</feature>
<dbReference type="PANTHER" id="PTHR43304:SF1">
    <property type="entry name" value="PAC DOMAIN-CONTAINING PROTEIN"/>
    <property type="match status" value="1"/>
</dbReference>
<gene>
    <name evidence="9" type="ORF">EWM59_22085</name>
</gene>
<evidence type="ECO:0000259" key="6">
    <source>
        <dbReference type="PROSITE" id="PS50109"/>
    </source>
</evidence>
<dbReference type="InterPro" id="IPR004358">
    <property type="entry name" value="Sig_transdc_His_kin-like_C"/>
</dbReference>
<dbReference type="InterPro" id="IPR036890">
    <property type="entry name" value="HATPase_C_sf"/>
</dbReference>
<dbReference type="InterPro" id="IPR035965">
    <property type="entry name" value="PAS-like_dom_sf"/>
</dbReference>
<evidence type="ECO:0000313" key="10">
    <source>
        <dbReference type="Proteomes" id="UP000293162"/>
    </source>
</evidence>
<feature type="domain" description="PAC" evidence="8">
    <location>
        <begin position="376"/>
        <end position="429"/>
    </location>
</feature>
<comment type="caution">
    <text evidence="9">The sequence shown here is derived from an EMBL/GenBank/DDBJ whole genome shotgun (WGS) entry which is preliminary data.</text>
</comment>
<dbReference type="Gene3D" id="3.30.450.20">
    <property type="entry name" value="PAS domain"/>
    <property type="match status" value="7"/>
</dbReference>
<evidence type="ECO:0000256" key="4">
    <source>
        <dbReference type="ARBA" id="ARBA00022679"/>
    </source>
</evidence>
<feature type="domain" description="Histidine kinase" evidence="6">
    <location>
        <begin position="994"/>
        <end position="1221"/>
    </location>
</feature>
<feature type="domain" description="PAS" evidence="7">
    <location>
        <begin position="172"/>
        <end position="242"/>
    </location>
</feature>
<dbReference type="InterPro" id="IPR003594">
    <property type="entry name" value="HATPase_dom"/>
</dbReference>
<dbReference type="OrthoDB" id="9766459at2"/>
<evidence type="ECO:0000256" key="5">
    <source>
        <dbReference type="ARBA" id="ARBA00022777"/>
    </source>
</evidence>
<sequence>MSQANQPSNHFPFLNGGGEMGALMRNKDWQSTPLGTPDQWPVQLKQMTATMLTTPTPMLICWGVNFTQIYNDAFRPILGLHQHPQALGISVNDTYKEVWETLEPLFTEVMKGNPVNFQEFKLTINRNGYPEDLYFDFSYSPIKDENGLIQGVLVICIETTDKVKSLLLTLESEDRFRSMAEDSGILIVLGNTDNTASYFNKAWSELTGKTPDELTGNKWFDLVHPEDKEKIIRVSTEAFAIRKPFEFEYRIMGKDGRYHLLFSQNTPRFTHEGTFEGYIGSCTEITERAENQQALERAFEQIRLSKEAAQLGTFDLDLEAGTMEWDERCRILFGISHKGPVTYEKDFVTGLHPEDRERILHVISESFTKSISNGDYDVEYRTVGFEDGVIRWVRAKGKVFFNENDTPVRFIGSVLDITEQKNATNKLEESEARFRALVEEAPIATALFVGREQIIEVANEKMLGLWGKGRSVFGKPLAEAIPELEGQPFLDILDTIFTTGVTYTANGMRADLRVNGVLNTYYFDFTYKPLFNAQGEVYGIIDMAVDVTEQILAQQRIEQTQKELLSSFEQSPVAIAIISEDDLTFRNVNSAYAALVDRKPEDLTNKPLLEALPELTGQGFDDLLRRVITTGVPFIANAVKVDLIKYGKPESVYVDFTYQPRYEGSNKIVGVMVVAVDVTEQVTTRQKIEENENKLKSIISSAPAGIGLYVGPDFIIENPNQTFIDLMGKGPDILGKPLREVMPELITENQPFLQILEEVFSTGKEYHSASSLAKIFRNGVLTNGYYNITYTPVFNAAGEVYAILEIAVEVTEQIKAQQALEEAEAELRRAIELAGLVTWKLDIKNNTYKYSPRFMEWLGFSEDTQDLIAAYNPLPGEYRDSVPALIAQTIAPGSSGFYDNEHPVVNHKTGQVRLIHAQGQVIYDATGAPAFLSGTAQDITLQREMQLALEAEVKQRTKDLDIAIEKLQITVEELAESNTKLVHSNAELAQFAYIASHDLQEPLRKISTFSQLLEKSLGINSSDESKNFLTKIRNSSANMTALIRDVLMYSQLVKENITYQQVNLNQIFENIFSDYELLIAQKEAVINYHELPVIEAIPLQMSQLFANLLSNSLKFVRKEVKPVISINARILTETEALTFDVSANNTYYLIQFVDNGIGIPPEYIEKVFHIFQRLHRKSEYEGTGIGLAICKKIAQNHHGDITIESNAEGGATFNVVLPVKQVV</sequence>
<keyword evidence="5" id="KW-0418">Kinase</keyword>
<feature type="domain" description="PAC" evidence="8">
    <location>
        <begin position="245"/>
        <end position="297"/>
    </location>
</feature>
<keyword evidence="4" id="KW-0808">Transferase</keyword>
<dbReference type="InterPro" id="IPR000700">
    <property type="entry name" value="PAS-assoc_C"/>
</dbReference>
<dbReference type="InterPro" id="IPR013656">
    <property type="entry name" value="PAS_4"/>
</dbReference>
<dbReference type="Pfam" id="PF00512">
    <property type="entry name" value="HisKA"/>
    <property type="match status" value="1"/>
</dbReference>
<keyword evidence="10" id="KW-1185">Reference proteome</keyword>
<dbReference type="EC" id="2.7.13.3" evidence="2"/>
<dbReference type="InterPro" id="IPR000014">
    <property type="entry name" value="PAS"/>
</dbReference>
<name>A0A4V1ZCQ1_9BACT</name>
<reference evidence="9 10" key="1">
    <citation type="submission" date="2019-02" db="EMBL/GenBank/DDBJ databases">
        <title>Bacterial novel species Emticicia sp. 17J42-9 isolated from soil.</title>
        <authorList>
            <person name="Jung H.-Y."/>
        </authorList>
    </citation>
    <scope>NUCLEOTIDE SEQUENCE [LARGE SCALE GENOMIC DNA]</scope>
    <source>
        <strain evidence="9 10">17J42-9</strain>
    </source>
</reference>
<feature type="domain" description="PAC" evidence="8">
    <location>
        <begin position="766"/>
        <end position="822"/>
    </location>
</feature>
<dbReference type="SUPFAM" id="SSF55785">
    <property type="entry name" value="PYP-like sensor domain (PAS domain)"/>
    <property type="match status" value="6"/>
</dbReference>
<protein>
    <recommendedName>
        <fullName evidence="2">histidine kinase</fullName>
        <ecNumber evidence="2">2.7.13.3</ecNumber>
    </recommendedName>
</protein>
<dbReference type="Gene3D" id="1.10.287.130">
    <property type="match status" value="1"/>
</dbReference>
<dbReference type="Pfam" id="PF08447">
    <property type="entry name" value="PAS_3"/>
    <property type="match status" value="2"/>
</dbReference>
<dbReference type="Pfam" id="PF02518">
    <property type="entry name" value="HATPase_c"/>
    <property type="match status" value="1"/>
</dbReference>
<dbReference type="Gene3D" id="2.10.70.100">
    <property type="match status" value="2"/>
</dbReference>
<proteinExistence type="predicted"/>
<accession>A0A4V1ZCQ1</accession>
<organism evidence="9 10">
    <name type="scientific">Emticicia agri</name>
    <dbReference type="NCBI Taxonomy" id="2492393"/>
    <lineage>
        <taxon>Bacteria</taxon>
        <taxon>Pseudomonadati</taxon>
        <taxon>Bacteroidota</taxon>
        <taxon>Cytophagia</taxon>
        <taxon>Cytophagales</taxon>
        <taxon>Leadbetterellaceae</taxon>
        <taxon>Emticicia</taxon>
    </lineage>
</organism>
<dbReference type="Proteomes" id="UP000293162">
    <property type="component" value="Unassembled WGS sequence"/>
</dbReference>
<dbReference type="SUPFAM" id="SSF47384">
    <property type="entry name" value="Homodimeric domain of signal transducing histidine kinase"/>
    <property type="match status" value="1"/>
</dbReference>
<dbReference type="InterPro" id="IPR036097">
    <property type="entry name" value="HisK_dim/P_sf"/>
</dbReference>
<evidence type="ECO:0000256" key="2">
    <source>
        <dbReference type="ARBA" id="ARBA00012438"/>
    </source>
</evidence>
<dbReference type="PRINTS" id="PR00344">
    <property type="entry name" value="BCTRLSENSOR"/>
</dbReference>
<dbReference type="CDD" id="cd00130">
    <property type="entry name" value="PAS"/>
    <property type="match status" value="2"/>
</dbReference>
<dbReference type="PROSITE" id="PS50112">
    <property type="entry name" value="PAS"/>
    <property type="match status" value="1"/>
</dbReference>
<dbReference type="RefSeq" id="WP_130023430.1">
    <property type="nucleotide sequence ID" value="NZ_SEWF01000045.1"/>
</dbReference>
<keyword evidence="3" id="KW-0597">Phosphoprotein</keyword>
<dbReference type="InterPro" id="IPR052162">
    <property type="entry name" value="Sensor_kinase/Photoreceptor"/>
</dbReference>
<dbReference type="SMART" id="SM00091">
    <property type="entry name" value="PAS"/>
    <property type="match status" value="6"/>
</dbReference>
<dbReference type="PANTHER" id="PTHR43304">
    <property type="entry name" value="PHYTOCHROME-LIKE PROTEIN CPH1"/>
    <property type="match status" value="1"/>
</dbReference>
<dbReference type="CDD" id="cd00082">
    <property type="entry name" value="HisKA"/>
    <property type="match status" value="1"/>
</dbReference>
<dbReference type="PROSITE" id="PS50113">
    <property type="entry name" value="PAC"/>
    <property type="match status" value="6"/>
</dbReference>
<evidence type="ECO:0000259" key="7">
    <source>
        <dbReference type="PROSITE" id="PS50112"/>
    </source>
</evidence>
<dbReference type="InterPro" id="IPR013655">
    <property type="entry name" value="PAS_fold_3"/>
</dbReference>
<evidence type="ECO:0000259" key="8">
    <source>
        <dbReference type="PROSITE" id="PS50113"/>
    </source>
</evidence>
<dbReference type="Gene3D" id="3.30.565.10">
    <property type="entry name" value="Histidine kinase-like ATPase, C-terminal domain"/>
    <property type="match status" value="1"/>
</dbReference>
<evidence type="ECO:0000256" key="3">
    <source>
        <dbReference type="ARBA" id="ARBA00022553"/>
    </source>
</evidence>
<dbReference type="SMART" id="SM00388">
    <property type="entry name" value="HisKA"/>
    <property type="match status" value="1"/>
</dbReference>
<dbReference type="NCBIfam" id="TIGR00229">
    <property type="entry name" value="sensory_box"/>
    <property type="match status" value="3"/>
</dbReference>
<dbReference type="Pfam" id="PF13426">
    <property type="entry name" value="PAS_9"/>
    <property type="match status" value="1"/>
</dbReference>
<feature type="domain" description="PAC" evidence="8">
    <location>
        <begin position="898"/>
        <end position="951"/>
    </location>
</feature>